<dbReference type="AlphaFoldDB" id="A0A6H5GIP7"/>
<accession>A0A6H5GIP7</accession>
<sequence length="234" mass="26586">MIGSLNNPFWEKLAQFSRKHQNLVQVLIKDGVEAYGVLIRRSGGVGMVRAKHAVVLSAGTVETPKLLMLSGIGPAHHLSRHKRARHSEPLRHRCVDHAILAERQHERSRAHDRRKGRRHRAQCCSHFWTSLPTDRNVHQAYRNSNVFLGSYSHSIAGSLSLRKAPKYLQNLRTLHQSDDDNPEIVTFCLKTLHPQSRAGWKWEVLQFFSRANGMSKKSSFTDAYSDRSATVALV</sequence>
<dbReference type="GO" id="GO:0016614">
    <property type="term" value="F:oxidoreductase activity, acting on CH-OH group of donors"/>
    <property type="evidence" value="ECO:0007669"/>
    <property type="project" value="InterPro"/>
</dbReference>
<dbReference type="EMBL" id="CADCXU010012898">
    <property type="protein sequence ID" value="CAB0002790.1"/>
    <property type="molecule type" value="Genomic_DNA"/>
</dbReference>
<dbReference type="Gene3D" id="3.50.50.60">
    <property type="entry name" value="FAD/NAD(P)-binding domain"/>
    <property type="match status" value="1"/>
</dbReference>
<comment type="similarity">
    <text evidence="2">Belongs to the GMC oxidoreductase family.</text>
</comment>
<reference evidence="6 7" key="1">
    <citation type="submission" date="2020-02" db="EMBL/GenBank/DDBJ databases">
        <authorList>
            <person name="Ferguson B K."/>
        </authorList>
    </citation>
    <scope>NUCLEOTIDE SEQUENCE [LARGE SCALE GENOMIC DNA]</scope>
</reference>
<comment type="cofactor">
    <cofactor evidence="1">
        <name>FAD</name>
        <dbReference type="ChEBI" id="CHEBI:57692"/>
    </cofactor>
</comment>
<evidence type="ECO:0000313" key="7">
    <source>
        <dbReference type="Proteomes" id="UP000479000"/>
    </source>
</evidence>
<dbReference type="PANTHER" id="PTHR11552:SF147">
    <property type="entry name" value="CHOLINE DEHYDROGENASE, MITOCHONDRIAL"/>
    <property type="match status" value="1"/>
</dbReference>
<dbReference type="InterPro" id="IPR012132">
    <property type="entry name" value="GMC_OxRdtase"/>
</dbReference>
<evidence type="ECO:0000313" key="6">
    <source>
        <dbReference type="EMBL" id="CAB0002790.1"/>
    </source>
</evidence>
<dbReference type="PANTHER" id="PTHR11552">
    <property type="entry name" value="GLUCOSE-METHANOL-CHOLINE GMC OXIDOREDUCTASE"/>
    <property type="match status" value="1"/>
</dbReference>
<dbReference type="Pfam" id="PF00732">
    <property type="entry name" value="GMC_oxred_N"/>
    <property type="match status" value="1"/>
</dbReference>
<keyword evidence="3" id="KW-0285">Flavoprotein</keyword>
<dbReference type="OrthoDB" id="6779144at2759"/>
<proteinExistence type="inferred from homology"/>
<name>A0A6H5GIP7_9HEMI</name>
<dbReference type="SUPFAM" id="SSF51905">
    <property type="entry name" value="FAD/NAD(P)-binding domain"/>
    <property type="match status" value="1"/>
</dbReference>
<evidence type="ECO:0000256" key="4">
    <source>
        <dbReference type="ARBA" id="ARBA00022827"/>
    </source>
</evidence>
<evidence type="ECO:0000256" key="1">
    <source>
        <dbReference type="ARBA" id="ARBA00001974"/>
    </source>
</evidence>
<dbReference type="Proteomes" id="UP000479000">
    <property type="component" value="Unassembled WGS sequence"/>
</dbReference>
<gene>
    <name evidence="6" type="ORF">NTEN_LOCUS8577</name>
</gene>
<dbReference type="InterPro" id="IPR036188">
    <property type="entry name" value="FAD/NAD-bd_sf"/>
</dbReference>
<keyword evidence="7" id="KW-1185">Reference proteome</keyword>
<evidence type="ECO:0000259" key="5">
    <source>
        <dbReference type="PROSITE" id="PS00624"/>
    </source>
</evidence>
<evidence type="ECO:0000256" key="3">
    <source>
        <dbReference type="ARBA" id="ARBA00022630"/>
    </source>
</evidence>
<dbReference type="GO" id="GO:0050660">
    <property type="term" value="F:flavin adenine dinucleotide binding"/>
    <property type="evidence" value="ECO:0007669"/>
    <property type="project" value="InterPro"/>
</dbReference>
<dbReference type="InterPro" id="IPR000172">
    <property type="entry name" value="GMC_OxRdtase_N"/>
</dbReference>
<keyword evidence="4" id="KW-0274">FAD</keyword>
<protein>
    <recommendedName>
        <fullName evidence="5">Glucose-methanol-choline oxidoreductase N-terminal domain-containing protein</fullName>
    </recommendedName>
</protein>
<evidence type="ECO:0000256" key="2">
    <source>
        <dbReference type="ARBA" id="ARBA00010790"/>
    </source>
</evidence>
<feature type="domain" description="Glucose-methanol-choline oxidoreductase N-terminal" evidence="5">
    <location>
        <begin position="59"/>
        <end position="73"/>
    </location>
</feature>
<organism evidence="6 7">
    <name type="scientific">Nesidiocoris tenuis</name>
    <dbReference type="NCBI Taxonomy" id="355587"/>
    <lineage>
        <taxon>Eukaryota</taxon>
        <taxon>Metazoa</taxon>
        <taxon>Ecdysozoa</taxon>
        <taxon>Arthropoda</taxon>
        <taxon>Hexapoda</taxon>
        <taxon>Insecta</taxon>
        <taxon>Pterygota</taxon>
        <taxon>Neoptera</taxon>
        <taxon>Paraneoptera</taxon>
        <taxon>Hemiptera</taxon>
        <taxon>Heteroptera</taxon>
        <taxon>Panheteroptera</taxon>
        <taxon>Cimicomorpha</taxon>
        <taxon>Miridae</taxon>
        <taxon>Dicyphina</taxon>
        <taxon>Nesidiocoris</taxon>
    </lineage>
</organism>
<dbReference type="PROSITE" id="PS00624">
    <property type="entry name" value="GMC_OXRED_2"/>
    <property type="match status" value="1"/>
</dbReference>